<evidence type="ECO:0000313" key="2">
    <source>
        <dbReference type="EMBL" id="KIK77224.1"/>
    </source>
</evidence>
<dbReference type="Proteomes" id="UP000054538">
    <property type="component" value="Unassembled WGS sequence"/>
</dbReference>
<dbReference type="AlphaFoldDB" id="A0A0D0D9R7"/>
<keyword evidence="3" id="KW-1185">Reference proteome</keyword>
<gene>
    <name evidence="2" type="ORF">PAXRUDRAFT_28842</name>
</gene>
<proteinExistence type="predicted"/>
<dbReference type="EMBL" id="KN827080">
    <property type="protein sequence ID" value="KIK77224.1"/>
    <property type="molecule type" value="Genomic_DNA"/>
</dbReference>
<feature type="region of interest" description="Disordered" evidence="1">
    <location>
        <begin position="101"/>
        <end position="123"/>
    </location>
</feature>
<protein>
    <submittedName>
        <fullName evidence="2">Uncharacterized protein</fullName>
    </submittedName>
</protein>
<reference evidence="3" key="2">
    <citation type="submission" date="2015-01" db="EMBL/GenBank/DDBJ databases">
        <title>Evolutionary Origins and Diversification of the Mycorrhizal Mutualists.</title>
        <authorList>
            <consortium name="DOE Joint Genome Institute"/>
            <consortium name="Mycorrhizal Genomics Consortium"/>
            <person name="Kohler A."/>
            <person name="Kuo A."/>
            <person name="Nagy L.G."/>
            <person name="Floudas D."/>
            <person name="Copeland A."/>
            <person name="Barry K.W."/>
            <person name="Cichocki N."/>
            <person name="Veneault-Fourrey C."/>
            <person name="LaButti K."/>
            <person name="Lindquist E.A."/>
            <person name="Lipzen A."/>
            <person name="Lundell T."/>
            <person name="Morin E."/>
            <person name="Murat C."/>
            <person name="Riley R."/>
            <person name="Ohm R."/>
            <person name="Sun H."/>
            <person name="Tunlid A."/>
            <person name="Henrissat B."/>
            <person name="Grigoriev I.V."/>
            <person name="Hibbett D.S."/>
            <person name="Martin F."/>
        </authorList>
    </citation>
    <scope>NUCLEOTIDE SEQUENCE [LARGE SCALE GENOMIC DNA]</scope>
    <source>
        <strain evidence="3">Ve08.2h10</strain>
    </source>
</reference>
<evidence type="ECO:0000256" key="1">
    <source>
        <dbReference type="SAM" id="MobiDB-lite"/>
    </source>
</evidence>
<organism evidence="2 3">
    <name type="scientific">Paxillus rubicundulus Ve08.2h10</name>
    <dbReference type="NCBI Taxonomy" id="930991"/>
    <lineage>
        <taxon>Eukaryota</taxon>
        <taxon>Fungi</taxon>
        <taxon>Dikarya</taxon>
        <taxon>Basidiomycota</taxon>
        <taxon>Agaricomycotina</taxon>
        <taxon>Agaricomycetes</taxon>
        <taxon>Agaricomycetidae</taxon>
        <taxon>Boletales</taxon>
        <taxon>Paxilineae</taxon>
        <taxon>Paxillaceae</taxon>
        <taxon>Paxillus</taxon>
    </lineage>
</organism>
<sequence>MWRKKHSQQTLEKDNVIQRMMKLALLRLRLSQTQLVGHLTKGELLAVLPGQCMTWSYIPEVLGAQSNEILSVVQQAKEEKEAKLQEKCTHKQRKRCHYLAAQRQNEGGSTMEGGDDVNVDEAL</sequence>
<accession>A0A0D0D9R7</accession>
<feature type="compositionally biased region" description="Acidic residues" evidence="1">
    <location>
        <begin position="113"/>
        <end position="123"/>
    </location>
</feature>
<reference evidence="2 3" key="1">
    <citation type="submission" date="2014-04" db="EMBL/GenBank/DDBJ databases">
        <authorList>
            <consortium name="DOE Joint Genome Institute"/>
            <person name="Kuo A."/>
            <person name="Kohler A."/>
            <person name="Jargeat P."/>
            <person name="Nagy L.G."/>
            <person name="Floudas D."/>
            <person name="Copeland A."/>
            <person name="Barry K.W."/>
            <person name="Cichocki N."/>
            <person name="Veneault-Fourrey C."/>
            <person name="LaButti K."/>
            <person name="Lindquist E.A."/>
            <person name="Lipzen A."/>
            <person name="Lundell T."/>
            <person name="Morin E."/>
            <person name="Murat C."/>
            <person name="Sun H."/>
            <person name="Tunlid A."/>
            <person name="Henrissat B."/>
            <person name="Grigoriev I.V."/>
            <person name="Hibbett D.S."/>
            <person name="Martin F."/>
            <person name="Nordberg H.P."/>
            <person name="Cantor M.N."/>
            <person name="Hua S.X."/>
        </authorList>
    </citation>
    <scope>NUCLEOTIDE SEQUENCE [LARGE SCALE GENOMIC DNA]</scope>
    <source>
        <strain evidence="2 3">Ve08.2h10</strain>
    </source>
</reference>
<dbReference type="HOGENOM" id="CLU_2015982_0_0_1"/>
<evidence type="ECO:0000313" key="3">
    <source>
        <dbReference type="Proteomes" id="UP000054538"/>
    </source>
</evidence>
<name>A0A0D0D9R7_9AGAM</name>
<dbReference type="InParanoid" id="A0A0D0D9R7"/>